<evidence type="ECO:0000256" key="8">
    <source>
        <dbReference type="ARBA" id="ARBA00022801"/>
    </source>
</evidence>
<dbReference type="CDD" id="cd03257">
    <property type="entry name" value="ABC_NikE_OppD_transporters"/>
    <property type="match status" value="1"/>
</dbReference>
<evidence type="ECO:0000313" key="18">
    <source>
        <dbReference type="EMBL" id="MFD1232119.1"/>
    </source>
</evidence>
<proteinExistence type="inferred from homology"/>
<dbReference type="InterPro" id="IPR013563">
    <property type="entry name" value="Oligopep_ABC_C"/>
</dbReference>
<evidence type="ECO:0000259" key="17">
    <source>
        <dbReference type="PROSITE" id="PS50893"/>
    </source>
</evidence>
<evidence type="ECO:0000256" key="9">
    <source>
        <dbReference type="ARBA" id="ARBA00022840"/>
    </source>
</evidence>
<evidence type="ECO:0000256" key="1">
    <source>
        <dbReference type="ARBA" id="ARBA00004533"/>
    </source>
</evidence>
<keyword evidence="5" id="KW-0997">Cell inner membrane</keyword>
<comment type="caution">
    <text evidence="18">The sequence shown here is derived from an EMBL/GenBank/DDBJ whole genome shotgun (WGS) entry which is preliminary data.</text>
</comment>
<keyword evidence="8" id="KW-0378">Hydrolase</keyword>
<dbReference type="RefSeq" id="WP_013676706.1">
    <property type="nucleotide sequence ID" value="NZ_BAABKS010000059.1"/>
</dbReference>
<keyword evidence="10" id="KW-1278">Translocase</keyword>
<dbReference type="Pfam" id="PF00005">
    <property type="entry name" value="ABC_tran"/>
    <property type="match status" value="1"/>
</dbReference>
<keyword evidence="7" id="KW-0547">Nucleotide-binding</keyword>
<dbReference type="PROSITE" id="PS00211">
    <property type="entry name" value="ABC_TRANSPORTER_1"/>
    <property type="match status" value="1"/>
</dbReference>
<dbReference type="PROSITE" id="PS50893">
    <property type="entry name" value="ABC_TRANSPORTER_2"/>
    <property type="match status" value="1"/>
</dbReference>
<evidence type="ECO:0000256" key="12">
    <source>
        <dbReference type="ARBA" id="ARBA00037530"/>
    </source>
</evidence>
<dbReference type="InterPro" id="IPR003593">
    <property type="entry name" value="AAA+_ATPase"/>
</dbReference>
<dbReference type="InterPro" id="IPR017871">
    <property type="entry name" value="ABC_transporter-like_CS"/>
</dbReference>
<dbReference type="NCBIfam" id="TIGR01727">
    <property type="entry name" value="oligo_HPY"/>
    <property type="match status" value="1"/>
</dbReference>
<dbReference type="PANTHER" id="PTHR43776">
    <property type="entry name" value="TRANSPORT ATP-BINDING PROTEIN"/>
    <property type="match status" value="1"/>
</dbReference>
<dbReference type="GO" id="GO:0005524">
    <property type="term" value="F:ATP binding"/>
    <property type="evidence" value="ECO:0007669"/>
    <property type="project" value="UniProtKB-KW"/>
</dbReference>
<dbReference type="SUPFAM" id="SSF52540">
    <property type="entry name" value="P-loop containing nucleoside triphosphate hydrolases"/>
    <property type="match status" value="1"/>
</dbReference>
<evidence type="ECO:0000256" key="5">
    <source>
        <dbReference type="ARBA" id="ARBA00022519"/>
    </source>
</evidence>
<keyword evidence="11" id="KW-0472">Membrane</keyword>
<organism evidence="18 19">
    <name type="scientific">Pseudonocardia benzenivorans</name>
    <dbReference type="NCBI Taxonomy" id="228005"/>
    <lineage>
        <taxon>Bacteria</taxon>
        <taxon>Bacillati</taxon>
        <taxon>Actinomycetota</taxon>
        <taxon>Actinomycetes</taxon>
        <taxon>Pseudonocardiales</taxon>
        <taxon>Pseudonocardiaceae</taxon>
        <taxon>Pseudonocardia</taxon>
    </lineage>
</organism>
<reference evidence="19" key="1">
    <citation type="journal article" date="2019" name="Int. J. Syst. Evol. Microbiol.">
        <title>The Global Catalogue of Microorganisms (GCM) 10K type strain sequencing project: providing services to taxonomists for standard genome sequencing and annotation.</title>
        <authorList>
            <consortium name="The Broad Institute Genomics Platform"/>
            <consortium name="The Broad Institute Genome Sequencing Center for Infectious Disease"/>
            <person name="Wu L."/>
            <person name="Ma J."/>
        </authorList>
    </citation>
    <scope>NUCLEOTIDE SEQUENCE [LARGE SCALE GENOMIC DNA]</scope>
    <source>
        <strain evidence="19">CCUG 49018</strain>
    </source>
</reference>
<evidence type="ECO:0000256" key="4">
    <source>
        <dbReference type="ARBA" id="ARBA00022475"/>
    </source>
</evidence>
<comment type="subunit">
    <text evidence="2">The complex is composed of two ATP-binding proteins (GsiA), two transmembrane proteins (GsiC and GsiD) and a solute-binding protein (GsiB).</text>
</comment>
<evidence type="ECO:0000256" key="16">
    <source>
        <dbReference type="ARBA" id="ARBA00047640"/>
    </source>
</evidence>
<dbReference type="SMART" id="SM00382">
    <property type="entry name" value="AAA"/>
    <property type="match status" value="1"/>
</dbReference>
<comment type="similarity">
    <text evidence="13">Belongs to the ABC transporter superfamily. Glutathione importer (TC 3.A.1.5.11) family.</text>
</comment>
<keyword evidence="9 18" id="KW-0067">ATP-binding</keyword>
<evidence type="ECO:0000256" key="2">
    <source>
        <dbReference type="ARBA" id="ARBA00011469"/>
    </source>
</evidence>
<sequence>MSDVLLEATGLNKTFGNGVRAVADVSLTVHRGETLGVVGESGCGKSTTGKILLGLLAPDSGDVTFDGESIPAMNRARLRALRARLQVVPQNPQTSLNPRLTVRSSIEFNLRAHGVARAERGPRVLALLDRVGLTAAQSERFPHELSGGQLQRVAIARALSTSPDLVVCDEAVSALDKSVQAQVLNLLADLQRETGVAFLFISHDLAVVEHISDRVAVMYLGRVVEVASAERLWEAPQHPYTTALLSATPGQGRERIVLHGELPSPANPPSGCGFRTRCPVAEDVCADDWPALVPVTPTHAAACVHVTPQAVPATAG</sequence>
<feature type="domain" description="ABC transporter" evidence="17">
    <location>
        <begin position="6"/>
        <end position="245"/>
    </location>
</feature>
<keyword evidence="6" id="KW-0677">Repeat</keyword>
<evidence type="ECO:0000313" key="19">
    <source>
        <dbReference type="Proteomes" id="UP001597182"/>
    </source>
</evidence>
<dbReference type="Pfam" id="PF08352">
    <property type="entry name" value="oligo_HPY"/>
    <property type="match status" value="1"/>
</dbReference>
<evidence type="ECO:0000256" key="3">
    <source>
        <dbReference type="ARBA" id="ARBA00022448"/>
    </source>
</evidence>
<dbReference type="EMBL" id="JBHTMB010000015">
    <property type="protein sequence ID" value="MFD1232119.1"/>
    <property type="molecule type" value="Genomic_DNA"/>
</dbReference>
<dbReference type="EC" id="7.4.2.10" evidence="14"/>
<dbReference type="InterPro" id="IPR050319">
    <property type="entry name" value="ABC_transp_ATP-bind"/>
</dbReference>
<dbReference type="InterPro" id="IPR027417">
    <property type="entry name" value="P-loop_NTPase"/>
</dbReference>
<accession>A0ABW3VAI3</accession>
<keyword evidence="19" id="KW-1185">Reference proteome</keyword>
<comment type="subcellular location">
    <subcellularLocation>
        <location evidence="1">Cell inner membrane</location>
    </subcellularLocation>
</comment>
<name>A0ABW3VAI3_9PSEU</name>
<keyword evidence="4" id="KW-1003">Cell membrane</keyword>
<evidence type="ECO:0000256" key="7">
    <source>
        <dbReference type="ARBA" id="ARBA00022741"/>
    </source>
</evidence>
<protein>
    <recommendedName>
        <fullName evidence="15">Glutathione import ATP-binding protein GsiA</fullName>
        <ecNumber evidence="14">7.4.2.10</ecNumber>
    </recommendedName>
</protein>
<comment type="catalytic activity">
    <reaction evidence="16">
        <text>glutathione(out) + ATP + H2O = glutathione(in) + ADP + phosphate + H(+)</text>
        <dbReference type="Rhea" id="RHEA:29791"/>
        <dbReference type="ChEBI" id="CHEBI:15377"/>
        <dbReference type="ChEBI" id="CHEBI:15378"/>
        <dbReference type="ChEBI" id="CHEBI:30616"/>
        <dbReference type="ChEBI" id="CHEBI:43474"/>
        <dbReference type="ChEBI" id="CHEBI:57925"/>
        <dbReference type="ChEBI" id="CHEBI:456216"/>
        <dbReference type="EC" id="7.4.2.10"/>
    </reaction>
</comment>
<dbReference type="Proteomes" id="UP001597182">
    <property type="component" value="Unassembled WGS sequence"/>
</dbReference>
<gene>
    <name evidence="18" type="ORF">ACFQ34_02380</name>
</gene>
<keyword evidence="3" id="KW-0813">Transport</keyword>
<evidence type="ECO:0000256" key="6">
    <source>
        <dbReference type="ARBA" id="ARBA00022737"/>
    </source>
</evidence>
<dbReference type="Gene3D" id="3.40.50.300">
    <property type="entry name" value="P-loop containing nucleotide triphosphate hydrolases"/>
    <property type="match status" value="1"/>
</dbReference>
<evidence type="ECO:0000256" key="14">
    <source>
        <dbReference type="ARBA" id="ARBA00039050"/>
    </source>
</evidence>
<evidence type="ECO:0000256" key="13">
    <source>
        <dbReference type="ARBA" id="ARBA00038416"/>
    </source>
</evidence>
<comment type="function">
    <text evidence="12">Part of the ABC transporter complex GsiABCD involved in glutathione import. Responsible for energy coupling to the transport system.</text>
</comment>
<evidence type="ECO:0000256" key="15">
    <source>
        <dbReference type="ARBA" id="ARBA00041187"/>
    </source>
</evidence>
<evidence type="ECO:0000256" key="10">
    <source>
        <dbReference type="ARBA" id="ARBA00022967"/>
    </source>
</evidence>
<evidence type="ECO:0000256" key="11">
    <source>
        <dbReference type="ARBA" id="ARBA00023136"/>
    </source>
</evidence>
<dbReference type="PANTHER" id="PTHR43776:SF15">
    <property type="entry name" value="GLUTATHIONE IMPORT ATP-BINDING PROTEIN GSIA"/>
    <property type="match status" value="1"/>
</dbReference>
<dbReference type="InterPro" id="IPR003439">
    <property type="entry name" value="ABC_transporter-like_ATP-bd"/>
</dbReference>